<evidence type="ECO:0000313" key="1">
    <source>
        <dbReference type="EMBL" id="ETS02340.1"/>
    </source>
</evidence>
<accession>A0A024SAG6</accession>
<dbReference type="KEGG" id="trr:M419DRAFT_118640"/>
<dbReference type="EMBL" id="KI911145">
    <property type="protein sequence ID" value="ETS02340.1"/>
    <property type="molecule type" value="Genomic_DNA"/>
</dbReference>
<dbReference type="HOGENOM" id="CLU_2998145_0_0_1"/>
<proteinExistence type="predicted"/>
<name>A0A024SAG6_HYPJR</name>
<evidence type="ECO:0000313" key="2">
    <source>
        <dbReference type="Proteomes" id="UP000024376"/>
    </source>
</evidence>
<protein>
    <submittedName>
        <fullName evidence="1">Uncharacterized protein</fullName>
    </submittedName>
</protein>
<dbReference type="Proteomes" id="UP000024376">
    <property type="component" value="Unassembled WGS sequence"/>
</dbReference>
<organism evidence="1 2">
    <name type="scientific">Hypocrea jecorina (strain ATCC 56765 / BCRC 32924 / NRRL 11460 / Rut C-30)</name>
    <name type="common">Trichoderma reesei</name>
    <dbReference type="NCBI Taxonomy" id="1344414"/>
    <lineage>
        <taxon>Eukaryota</taxon>
        <taxon>Fungi</taxon>
        <taxon>Dikarya</taxon>
        <taxon>Ascomycota</taxon>
        <taxon>Pezizomycotina</taxon>
        <taxon>Sordariomycetes</taxon>
        <taxon>Hypocreomycetidae</taxon>
        <taxon>Hypocreales</taxon>
        <taxon>Hypocreaceae</taxon>
        <taxon>Trichoderma</taxon>
    </lineage>
</organism>
<sequence>MTNLQRSRFYPSLPSLNVVIVRKAEVMLQGARARVPTLRPGCGELRVDEERDTRVCW</sequence>
<gene>
    <name evidence="1" type="ORF">M419DRAFT_118640</name>
</gene>
<reference evidence="2" key="1">
    <citation type="journal article" date="2013" name="Ind. Biotechnol.">
        <title>Comparative genomics analysis of Trichoderma reesei strains.</title>
        <authorList>
            <person name="Koike H."/>
            <person name="Aerts A."/>
            <person name="LaButti K."/>
            <person name="Grigoriev I.V."/>
            <person name="Baker S.E."/>
        </authorList>
    </citation>
    <scope>NUCLEOTIDE SEQUENCE [LARGE SCALE GENOMIC DNA]</scope>
    <source>
        <strain evidence="2">ATCC 56765 / BCRC 32924 / NRRL 11460 / Rut C-30</strain>
    </source>
</reference>
<dbReference type="AlphaFoldDB" id="A0A024SAG6"/>